<evidence type="ECO:0000256" key="1">
    <source>
        <dbReference type="SAM" id="MobiDB-lite"/>
    </source>
</evidence>
<organism evidence="2">
    <name type="scientific">Anguilla anguilla</name>
    <name type="common">European freshwater eel</name>
    <name type="synonym">Muraena anguilla</name>
    <dbReference type="NCBI Taxonomy" id="7936"/>
    <lineage>
        <taxon>Eukaryota</taxon>
        <taxon>Metazoa</taxon>
        <taxon>Chordata</taxon>
        <taxon>Craniata</taxon>
        <taxon>Vertebrata</taxon>
        <taxon>Euteleostomi</taxon>
        <taxon>Actinopterygii</taxon>
        <taxon>Neopterygii</taxon>
        <taxon>Teleostei</taxon>
        <taxon>Anguilliformes</taxon>
        <taxon>Anguillidae</taxon>
        <taxon>Anguilla</taxon>
    </lineage>
</organism>
<proteinExistence type="predicted"/>
<name>A0A0E9V944_ANGAN</name>
<dbReference type="EMBL" id="GBXM01034041">
    <property type="protein sequence ID" value="JAH74536.1"/>
    <property type="molecule type" value="Transcribed_RNA"/>
</dbReference>
<sequence length="24" mass="2706">MPCPPPTTRTHCRAADHPAQTQWC</sequence>
<reference evidence="2" key="1">
    <citation type="submission" date="2014-11" db="EMBL/GenBank/DDBJ databases">
        <authorList>
            <person name="Amaro Gonzalez C."/>
        </authorList>
    </citation>
    <scope>NUCLEOTIDE SEQUENCE</scope>
</reference>
<evidence type="ECO:0000313" key="2">
    <source>
        <dbReference type="EMBL" id="JAH74536.1"/>
    </source>
</evidence>
<feature type="region of interest" description="Disordered" evidence="1">
    <location>
        <begin position="1"/>
        <end position="24"/>
    </location>
</feature>
<accession>A0A0E9V944</accession>
<dbReference type="AlphaFoldDB" id="A0A0E9V944"/>
<reference evidence="2" key="2">
    <citation type="journal article" date="2015" name="Fish Shellfish Immunol.">
        <title>Early steps in the European eel (Anguilla anguilla)-Vibrio vulnificus interaction in the gills: Role of the RtxA13 toxin.</title>
        <authorList>
            <person name="Callol A."/>
            <person name="Pajuelo D."/>
            <person name="Ebbesson L."/>
            <person name="Teles M."/>
            <person name="MacKenzie S."/>
            <person name="Amaro C."/>
        </authorList>
    </citation>
    <scope>NUCLEOTIDE SEQUENCE</scope>
</reference>
<protein>
    <submittedName>
        <fullName evidence="2">Uncharacterized protein</fullName>
    </submittedName>
</protein>